<protein>
    <submittedName>
        <fullName evidence="1">Uncharacterized protein</fullName>
    </submittedName>
</protein>
<organism evidence="1 2">
    <name type="scientific">Candidatus Onthousia faecipullorum</name>
    <dbReference type="NCBI Taxonomy" id="2840887"/>
    <lineage>
        <taxon>Bacteria</taxon>
        <taxon>Bacillati</taxon>
        <taxon>Bacillota</taxon>
        <taxon>Bacilli</taxon>
        <taxon>Candidatus Onthousia</taxon>
    </lineage>
</organism>
<evidence type="ECO:0000313" key="1">
    <source>
        <dbReference type="EMBL" id="HIT37725.1"/>
    </source>
</evidence>
<reference evidence="1" key="2">
    <citation type="journal article" date="2021" name="PeerJ">
        <title>Extensive microbial diversity within the chicken gut microbiome revealed by metagenomics and culture.</title>
        <authorList>
            <person name="Gilroy R."/>
            <person name="Ravi A."/>
            <person name="Getino M."/>
            <person name="Pursley I."/>
            <person name="Horton D.L."/>
            <person name="Alikhan N.F."/>
            <person name="Baker D."/>
            <person name="Gharbi K."/>
            <person name="Hall N."/>
            <person name="Watson M."/>
            <person name="Adriaenssens E.M."/>
            <person name="Foster-Nyarko E."/>
            <person name="Jarju S."/>
            <person name="Secka A."/>
            <person name="Antonio M."/>
            <person name="Oren A."/>
            <person name="Chaudhuri R.R."/>
            <person name="La Ragione R."/>
            <person name="Hildebrand F."/>
            <person name="Pallen M.J."/>
        </authorList>
    </citation>
    <scope>NUCLEOTIDE SEQUENCE</scope>
    <source>
        <strain evidence="1">CHK195-26880</strain>
    </source>
</reference>
<proteinExistence type="predicted"/>
<comment type="caution">
    <text evidence="1">The sequence shown here is derived from an EMBL/GenBank/DDBJ whole genome shotgun (WGS) entry which is preliminary data.</text>
</comment>
<evidence type="ECO:0000313" key="2">
    <source>
        <dbReference type="Proteomes" id="UP000886833"/>
    </source>
</evidence>
<accession>A0A9D1GB04</accession>
<dbReference type="Proteomes" id="UP000886833">
    <property type="component" value="Unassembled WGS sequence"/>
</dbReference>
<gene>
    <name evidence="1" type="ORF">IAB59_04555</name>
</gene>
<name>A0A9D1GB04_9FIRM</name>
<sequence>MGLIVKNTSFDEVDDDIEIGSEVVIKDTGITGVVVMKIGSIYQVKIGNAVSSYTYDEIEIKK</sequence>
<dbReference type="EMBL" id="DVKQ01000059">
    <property type="protein sequence ID" value="HIT37725.1"/>
    <property type="molecule type" value="Genomic_DNA"/>
</dbReference>
<dbReference type="AlphaFoldDB" id="A0A9D1GB04"/>
<reference evidence="1" key="1">
    <citation type="submission" date="2020-10" db="EMBL/GenBank/DDBJ databases">
        <authorList>
            <person name="Gilroy R."/>
        </authorList>
    </citation>
    <scope>NUCLEOTIDE SEQUENCE</scope>
    <source>
        <strain evidence="1">CHK195-26880</strain>
    </source>
</reference>